<dbReference type="Proteomes" id="UP000726105">
    <property type="component" value="Unassembled WGS sequence"/>
</dbReference>
<name>A0A934X558_9MICO</name>
<dbReference type="EMBL" id="JADJIB010000002">
    <property type="protein sequence ID" value="MBK7272713.1"/>
    <property type="molecule type" value="Genomic_DNA"/>
</dbReference>
<protein>
    <submittedName>
        <fullName evidence="1">Uncharacterized protein</fullName>
    </submittedName>
</protein>
<evidence type="ECO:0000313" key="2">
    <source>
        <dbReference type="EMBL" id="MBK7272713.1"/>
    </source>
</evidence>
<reference evidence="4 5" key="1">
    <citation type="submission" date="2020-10" db="EMBL/GenBank/DDBJ databases">
        <title>Connecting structure to function with the recovery of over 1000 high-quality activated sludge metagenome-assembled genomes encoding full-length rRNA genes using long-read sequencing.</title>
        <authorList>
            <person name="Singleton C.M."/>
            <person name="Petriglieri F."/>
            <person name="Kristensen J.M."/>
            <person name="Kirkegaard R.H."/>
            <person name="Michaelsen T.Y."/>
            <person name="Andersen M.H."/>
            <person name="Karst S.M."/>
            <person name="Dueholm M.S."/>
            <person name="Nielsen P.H."/>
            <person name="Albertsen M."/>
        </authorList>
    </citation>
    <scope>NUCLEOTIDE SEQUENCE [LARGE SCALE GENOMIC DNA]</scope>
    <source>
        <strain evidence="1">AalE_18-Q3-R2-46_BAT3C.188</strain>
        <strain evidence="2">Ega_18-Q3-R5-49_MAXAC.001</strain>
        <strain evidence="3">Ribe_18-Q3-R11-54_MAXAC.001</strain>
    </source>
</reference>
<evidence type="ECO:0000313" key="4">
    <source>
        <dbReference type="Proteomes" id="UP000718281"/>
    </source>
</evidence>
<evidence type="ECO:0000313" key="5">
    <source>
        <dbReference type="Proteomes" id="UP000726105"/>
    </source>
</evidence>
<comment type="caution">
    <text evidence="1">The sequence shown here is derived from an EMBL/GenBank/DDBJ whole genome shotgun (WGS) entry which is preliminary data.</text>
</comment>
<dbReference type="Proteomes" id="UP000886632">
    <property type="component" value="Unassembled WGS sequence"/>
</dbReference>
<evidence type="ECO:0000313" key="3">
    <source>
        <dbReference type="EMBL" id="MBL0004923.1"/>
    </source>
</evidence>
<sequence>MRLPGWRRTDPDHTPPPEVLAVLAESVGPDRVLASARSDQTWLLATTHRFAAVFADGTVRWLRPWHEVDAASWGRESETLTVTFVDGGRPTMLPMASARTFLMTLRERVQASVVASVDLPLEGARKARAVIRQNLATGELIEQLVLGRGTRPSESIDAAAAIAFAELRDDTGLPPR</sequence>
<dbReference type="AlphaFoldDB" id="A0A934X558"/>
<dbReference type="Proteomes" id="UP000718281">
    <property type="component" value="Unassembled WGS sequence"/>
</dbReference>
<proteinExistence type="predicted"/>
<gene>
    <name evidence="1" type="ORF">IPF40_04765</name>
    <name evidence="2" type="ORF">IPI13_05935</name>
    <name evidence="3" type="ORF">IPP00_13355</name>
</gene>
<organism evidence="1 4">
    <name type="scientific">Candidatus Phosphoribacter hodrii</name>
    <dbReference type="NCBI Taxonomy" id="2953743"/>
    <lineage>
        <taxon>Bacteria</taxon>
        <taxon>Bacillati</taxon>
        <taxon>Actinomycetota</taxon>
        <taxon>Actinomycetes</taxon>
        <taxon>Micrococcales</taxon>
        <taxon>Dermatophilaceae</taxon>
        <taxon>Candidatus Phosphoribacter</taxon>
    </lineage>
</organism>
<accession>A0A934X558</accession>
<evidence type="ECO:0000313" key="1">
    <source>
        <dbReference type="EMBL" id="MBK6300384.1"/>
    </source>
</evidence>
<dbReference type="EMBL" id="JADKGK010000022">
    <property type="protein sequence ID" value="MBL0004923.1"/>
    <property type="molecule type" value="Genomic_DNA"/>
</dbReference>
<dbReference type="EMBL" id="JADIXZ010000003">
    <property type="protein sequence ID" value="MBK6300384.1"/>
    <property type="molecule type" value="Genomic_DNA"/>
</dbReference>